<dbReference type="AlphaFoldDB" id="A0A0D2M7D1"/>
<sequence length="60" mass="6578">SQRIMKRGEYAKAQRIVSTILPHIRAKTANPPMPIVEQPIGAAAPAVKSRTRNNAQRSCP</sequence>
<evidence type="ECO:0000313" key="7">
    <source>
        <dbReference type="Proteomes" id="UP000054270"/>
    </source>
</evidence>
<dbReference type="Gene3D" id="1.10.455.10">
    <property type="entry name" value="Ribosomal protein S7 domain"/>
    <property type="match status" value="1"/>
</dbReference>
<dbReference type="OrthoDB" id="9972728at2759"/>
<evidence type="ECO:0000259" key="5">
    <source>
        <dbReference type="Pfam" id="PF00177"/>
    </source>
</evidence>
<accession>A0A0D2M7D1</accession>
<dbReference type="Proteomes" id="UP000054270">
    <property type="component" value="Unassembled WGS sequence"/>
</dbReference>
<dbReference type="SUPFAM" id="SSF47973">
    <property type="entry name" value="Ribosomal protein S7"/>
    <property type="match status" value="1"/>
</dbReference>
<keyword evidence="7" id="KW-1185">Reference proteome</keyword>
<dbReference type="InterPro" id="IPR036823">
    <property type="entry name" value="Ribosomal_uS7_dom_sf"/>
</dbReference>
<dbReference type="Pfam" id="PF00177">
    <property type="entry name" value="Ribosomal_S7"/>
    <property type="match status" value="1"/>
</dbReference>
<evidence type="ECO:0000313" key="6">
    <source>
        <dbReference type="EMBL" id="KJA19123.1"/>
    </source>
</evidence>
<dbReference type="GO" id="GO:1990904">
    <property type="term" value="C:ribonucleoprotein complex"/>
    <property type="evidence" value="ECO:0007669"/>
    <property type="project" value="UniProtKB-KW"/>
</dbReference>
<evidence type="ECO:0000256" key="1">
    <source>
        <dbReference type="ARBA" id="ARBA00007151"/>
    </source>
</evidence>
<feature type="domain" description="Small ribosomal subunit protein uS7" evidence="5">
    <location>
        <begin position="2"/>
        <end position="53"/>
    </location>
</feature>
<feature type="region of interest" description="Disordered" evidence="4">
    <location>
        <begin position="41"/>
        <end position="60"/>
    </location>
</feature>
<comment type="similarity">
    <text evidence="1">Belongs to the universal ribosomal protein uS7 family.</text>
</comment>
<dbReference type="GO" id="GO:0005840">
    <property type="term" value="C:ribosome"/>
    <property type="evidence" value="ECO:0007669"/>
    <property type="project" value="UniProtKB-KW"/>
</dbReference>
<organism evidence="6 7">
    <name type="scientific">Hypholoma sublateritium (strain FD-334 SS-4)</name>
    <dbReference type="NCBI Taxonomy" id="945553"/>
    <lineage>
        <taxon>Eukaryota</taxon>
        <taxon>Fungi</taxon>
        <taxon>Dikarya</taxon>
        <taxon>Basidiomycota</taxon>
        <taxon>Agaricomycotina</taxon>
        <taxon>Agaricomycetes</taxon>
        <taxon>Agaricomycetidae</taxon>
        <taxon>Agaricales</taxon>
        <taxon>Agaricineae</taxon>
        <taxon>Strophariaceae</taxon>
        <taxon>Hypholoma</taxon>
    </lineage>
</organism>
<keyword evidence="3" id="KW-0687">Ribonucleoprotein</keyword>
<name>A0A0D2M7D1_HYPSF</name>
<evidence type="ECO:0000256" key="2">
    <source>
        <dbReference type="ARBA" id="ARBA00022980"/>
    </source>
</evidence>
<evidence type="ECO:0000256" key="4">
    <source>
        <dbReference type="SAM" id="MobiDB-lite"/>
    </source>
</evidence>
<keyword evidence="2" id="KW-0689">Ribosomal protein</keyword>
<gene>
    <name evidence="6" type="ORF">HYPSUDRAFT_144135</name>
</gene>
<evidence type="ECO:0000256" key="3">
    <source>
        <dbReference type="ARBA" id="ARBA00023274"/>
    </source>
</evidence>
<dbReference type="EMBL" id="KN817581">
    <property type="protein sequence ID" value="KJA19123.1"/>
    <property type="molecule type" value="Genomic_DNA"/>
</dbReference>
<feature type="non-terminal residue" evidence="6">
    <location>
        <position position="1"/>
    </location>
</feature>
<proteinExistence type="inferred from homology"/>
<reference evidence="7" key="1">
    <citation type="submission" date="2014-04" db="EMBL/GenBank/DDBJ databases">
        <title>Evolutionary Origins and Diversification of the Mycorrhizal Mutualists.</title>
        <authorList>
            <consortium name="DOE Joint Genome Institute"/>
            <consortium name="Mycorrhizal Genomics Consortium"/>
            <person name="Kohler A."/>
            <person name="Kuo A."/>
            <person name="Nagy L.G."/>
            <person name="Floudas D."/>
            <person name="Copeland A."/>
            <person name="Barry K.W."/>
            <person name="Cichocki N."/>
            <person name="Veneault-Fourrey C."/>
            <person name="LaButti K."/>
            <person name="Lindquist E.A."/>
            <person name="Lipzen A."/>
            <person name="Lundell T."/>
            <person name="Morin E."/>
            <person name="Murat C."/>
            <person name="Riley R."/>
            <person name="Ohm R."/>
            <person name="Sun H."/>
            <person name="Tunlid A."/>
            <person name="Henrissat B."/>
            <person name="Grigoriev I.V."/>
            <person name="Hibbett D.S."/>
            <person name="Martin F."/>
        </authorList>
    </citation>
    <scope>NUCLEOTIDE SEQUENCE [LARGE SCALE GENOMIC DNA]</scope>
    <source>
        <strain evidence="7">FD-334 SS-4</strain>
    </source>
</reference>
<dbReference type="InterPro" id="IPR023798">
    <property type="entry name" value="Ribosomal_uS7_dom"/>
</dbReference>
<protein>
    <recommendedName>
        <fullName evidence="5">Small ribosomal subunit protein uS7 domain-containing protein</fullName>
    </recommendedName>
</protein>